<dbReference type="InterPro" id="IPR037293">
    <property type="entry name" value="Gal_Oxidase_central_sf"/>
</dbReference>
<dbReference type="AlphaFoldDB" id="A0A409X8K9"/>
<protein>
    <recommendedName>
        <fullName evidence="1">Glyoxal oxidase N-terminal domain-containing protein</fullName>
    </recommendedName>
</protein>
<dbReference type="OrthoDB" id="2019572at2759"/>
<evidence type="ECO:0000259" key="1">
    <source>
        <dbReference type="Pfam" id="PF07250"/>
    </source>
</evidence>
<reference evidence="2 3" key="1">
    <citation type="journal article" date="2018" name="Evol. Lett.">
        <title>Horizontal gene cluster transfer increased hallucinogenic mushroom diversity.</title>
        <authorList>
            <person name="Reynolds H.T."/>
            <person name="Vijayakumar V."/>
            <person name="Gluck-Thaler E."/>
            <person name="Korotkin H.B."/>
            <person name="Matheny P.B."/>
            <person name="Slot J.C."/>
        </authorList>
    </citation>
    <scope>NUCLEOTIDE SEQUENCE [LARGE SCALE GENOMIC DNA]</scope>
    <source>
        <strain evidence="2 3">2631</strain>
    </source>
</reference>
<dbReference type="InParanoid" id="A0A409X8K9"/>
<gene>
    <name evidence="2" type="ORF">CVT25_001166</name>
</gene>
<dbReference type="InterPro" id="IPR009880">
    <property type="entry name" value="Glyoxal_oxidase_N"/>
</dbReference>
<dbReference type="SUPFAM" id="SSF50965">
    <property type="entry name" value="Galactose oxidase, central domain"/>
    <property type="match status" value="1"/>
</dbReference>
<dbReference type="Gene3D" id="2.130.10.80">
    <property type="entry name" value="Galactose oxidase/kelch, beta-propeller"/>
    <property type="match status" value="1"/>
</dbReference>
<proteinExistence type="predicted"/>
<dbReference type="InterPro" id="IPR011043">
    <property type="entry name" value="Gal_Oxase/kelch_b-propeller"/>
</dbReference>
<dbReference type="Pfam" id="PF07250">
    <property type="entry name" value="Glyoxal_oxid_N"/>
    <property type="match status" value="1"/>
</dbReference>
<organism evidence="2 3">
    <name type="scientific">Psilocybe cyanescens</name>
    <dbReference type="NCBI Taxonomy" id="93625"/>
    <lineage>
        <taxon>Eukaryota</taxon>
        <taxon>Fungi</taxon>
        <taxon>Dikarya</taxon>
        <taxon>Basidiomycota</taxon>
        <taxon>Agaricomycotina</taxon>
        <taxon>Agaricomycetes</taxon>
        <taxon>Agaricomycetidae</taxon>
        <taxon>Agaricales</taxon>
        <taxon>Agaricineae</taxon>
        <taxon>Strophariaceae</taxon>
        <taxon>Psilocybe</taxon>
    </lineage>
</organism>
<comment type="caution">
    <text evidence="2">The sequence shown here is derived from an EMBL/GenBank/DDBJ whole genome shotgun (WGS) entry which is preliminary data.</text>
</comment>
<dbReference type="PANTHER" id="PTHR32208">
    <property type="entry name" value="SECRETED PROTEIN-RELATED"/>
    <property type="match status" value="1"/>
</dbReference>
<accession>A0A409X8K9</accession>
<evidence type="ECO:0000313" key="2">
    <source>
        <dbReference type="EMBL" id="PPQ87102.1"/>
    </source>
</evidence>
<dbReference type="PANTHER" id="PTHR32208:SF105">
    <property type="entry name" value="COPPER RADICAL OXIDASE"/>
    <property type="match status" value="1"/>
</dbReference>
<dbReference type="EMBL" id="NHYD01002373">
    <property type="protein sequence ID" value="PPQ87102.1"/>
    <property type="molecule type" value="Genomic_DNA"/>
</dbReference>
<dbReference type="STRING" id="93625.A0A409X8K9"/>
<keyword evidence="3" id="KW-1185">Reference proteome</keyword>
<name>A0A409X8K9_PSICY</name>
<feature type="domain" description="Glyoxal oxidase N-terminal" evidence="1">
    <location>
        <begin position="74"/>
        <end position="192"/>
    </location>
</feature>
<dbReference type="Proteomes" id="UP000283269">
    <property type="component" value="Unassembled WGS sequence"/>
</dbReference>
<sequence length="192" mass="20061">MGGEIGSNSAPQPNLEILPKPAGVTSTTSLLVVHILLRIFICGGSTNSAGDAIDNCVTIAPEAANPTWTLERMIFICGGSTNGAGDAIDNCVTIAPEAANPTWTLERMPSKCVMPNLVSLPDGTVFIVNGATQGYAGFGLANNPNLNAVLYDPTWPLGSRFSILNNTIVAHMYHSEVILLPDGRILISGSDP</sequence>
<evidence type="ECO:0000313" key="3">
    <source>
        <dbReference type="Proteomes" id="UP000283269"/>
    </source>
</evidence>